<dbReference type="Gene3D" id="3.90.550.10">
    <property type="entry name" value="Spore Coat Polysaccharide Biosynthesis Protein SpsA, Chain A"/>
    <property type="match status" value="1"/>
</dbReference>
<dbReference type="AlphaFoldDB" id="A0A2T4DRW5"/>
<proteinExistence type="predicted"/>
<dbReference type="InterPro" id="IPR029044">
    <property type="entry name" value="Nucleotide-diphossugar_trans"/>
</dbReference>
<gene>
    <name evidence="1" type="ORF">C9994_06875</name>
</gene>
<evidence type="ECO:0000313" key="2">
    <source>
        <dbReference type="Proteomes" id="UP000240608"/>
    </source>
</evidence>
<dbReference type="Proteomes" id="UP000240608">
    <property type="component" value="Unassembled WGS sequence"/>
</dbReference>
<dbReference type="EMBL" id="PYVU01000046">
    <property type="protein sequence ID" value="PTB96542.1"/>
    <property type="molecule type" value="Genomic_DNA"/>
</dbReference>
<reference evidence="1 2" key="1">
    <citation type="submission" date="2018-03" db="EMBL/GenBank/DDBJ databases">
        <title>Cross-interface Injection: A General Nanoliter Liquid Handling Method Applied to Single Cells Genome Amplification Automated Nanoliter Liquid Handling Applied to Single Cell Multiple Displacement Amplification.</title>
        <authorList>
            <person name="Yun J."/>
            <person name="Xu P."/>
            <person name="Xu J."/>
            <person name="Dai X."/>
            <person name="Wang Y."/>
            <person name="Zheng X."/>
            <person name="Cao C."/>
            <person name="Yi Q."/>
            <person name="Zhu Y."/>
            <person name="Wang L."/>
            <person name="Dong Z."/>
            <person name="Huang Y."/>
            <person name="Huang L."/>
            <person name="Du W."/>
        </authorList>
    </citation>
    <scope>NUCLEOTIDE SEQUENCE [LARGE SCALE GENOMIC DNA]</scope>
    <source>
        <strain evidence="1 2">Z-D1-2</strain>
    </source>
</reference>
<evidence type="ECO:0000313" key="1">
    <source>
        <dbReference type="EMBL" id="PTB96542.1"/>
    </source>
</evidence>
<organism evidence="1 2">
    <name type="scientific">Marivirga lumbricoides</name>
    <dbReference type="NCBI Taxonomy" id="1046115"/>
    <lineage>
        <taxon>Bacteria</taxon>
        <taxon>Pseudomonadati</taxon>
        <taxon>Bacteroidota</taxon>
        <taxon>Cytophagia</taxon>
        <taxon>Cytophagales</taxon>
        <taxon>Marivirgaceae</taxon>
        <taxon>Marivirga</taxon>
    </lineage>
</organism>
<protein>
    <recommendedName>
        <fullName evidence="3">Glycosyltransferase 2-like domain-containing protein</fullName>
    </recommendedName>
</protein>
<name>A0A2T4DRW5_9BACT</name>
<sequence>MSKATLLLSKLLPNQLERKIRTYRDIYLRNYNIIDLPAEVYSKDLKKHSISFCTNCMNRLFHLRHTMEENIKSNLEYSDVEFVLVNYNSGDGMHEWVRKNLMSYIEQGVLNYYYTSEPQYFHMSKAKNLAHKLAKNEIVCNLDGDNFTGKDFAFYINYLFNKHGLDSIFHFKKAPYWGCEGRIVLSKVNFEKLGGYDEDFHPAGHQDHDLIFRGKAMGIDYHTIEIENFLKYLSNSTLEKSTGLAEKKVDYYKLRDENIVSSNKNIAEGRLVANAEKGWGKSVVYKNFSKEAIIVE</sequence>
<accession>A0A2T4DRW5</accession>
<evidence type="ECO:0008006" key="3">
    <source>
        <dbReference type="Google" id="ProtNLM"/>
    </source>
</evidence>
<dbReference type="CDD" id="cd00761">
    <property type="entry name" value="Glyco_tranf_GTA_type"/>
    <property type="match status" value="1"/>
</dbReference>
<comment type="caution">
    <text evidence="1">The sequence shown here is derived from an EMBL/GenBank/DDBJ whole genome shotgun (WGS) entry which is preliminary data.</text>
</comment>
<dbReference type="SUPFAM" id="SSF53448">
    <property type="entry name" value="Nucleotide-diphospho-sugar transferases"/>
    <property type="match status" value="1"/>
</dbReference>